<dbReference type="EC" id="4.1.1.20" evidence="5 6"/>
<dbReference type="Pfam" id="PF00278">
    <property type="entry name" value="Orn_DAP_Arg_deC"/>
    <property type="match status" value="1"/>
</dbReference>
<accession>A0ABW4KJ25</accession>
<comment type="caution">
    <text evidence="10">The sequence shown here is derived from an EMBL/GenBank/DDBJ whole genome shotgun (WGS) entry which is preliminary data.</text>
</comment>
<feature type="binding site" evidence="5">
    <location>
        <position position="330"/>
    </location>
    <ligand>
        <name>substrate</name>
    </ligand>
</feature>
<dbReference type="Pfam" id="PF02784">
    <property type="entry name" value="Orn_Arg_deC_N"/>
    <property type="match status" value="1"/>
</dbReference>
<comment type="function">
    <text evidence="5">Specifically catalyzes the decarboxylation of meso-diaminopimelate (meso-DAP) to L-lysine.</text>
</comment>
<protein>
    <recommendedName>
        <fullName evidence="5 6">Diaminopimelate decarboxylase</fullName>
        <shortName evidence="5">DAP decarboxylase</shortName>
        <shortName evidence="5">DAPDC</shortName>
        <ecNumber evidence="5 6">4.1.1.20</ecNumber>
    </recommendedName>
</protein>
<feature type="binding site" evidence="5">
    <location>
        <position position="362"/>
    </location>
    <ligand>
        <name>substrate</name>
    </ligand>
</feature>
<sequence>MYLHGTSRINQQGHLEIGGCDAVELTKQYGTPLYVYDEELIRNKCRSYVEAFKETGLQFQVAYASKAFCTMKMSQVIMEEGLSLDVVSGGELYTAIQAGFPPERIHFHGNNKSIEEIQMALDVNIGCFVVDNFYELELLNELAGDKGVIANILLRVTPGVEAHTHDYISTGQQDTKFGFDMGSGMAFEAVNHSLLLNHINLLGLHSHIGSQIFDTTGFKAAAERLSHFLIEIRDRLQYTASVLNLGGGFGIRYEEEDQPLPVKAYIHAIASAVKQLLGERSYPLPEVWIEPGRSIAGEAGTTLYTVGSVKDLPTIRKYVSVDGGMTDNLRPALYQAKYEALLANRADEPAAEVVTIAGKCCESGDLLIKDYTLPAVQPGDILAVSCTGAYGFAMANNYNRIPRPAVVFVRNGQSDIAVERETYEDIIQRDRLPSHCTTI</sequence>
<keyword evidence="3 5" id="KW-0663">Pyridoxal phosphate</keyword>
<keyword evidence="11" id="KW-1185">Reference proteome</keyword>
<feature type="modified residue" description="N6-(pyridoxal phosphate)lysine" evidence="5">
    <location>
        <position position="66"/>
    </location>
</feature>
<proteinExistence type="inferred from homology"/>
<dbReference type="InterPro" id="IPR000183">
    <property type="entry name" value="Orn/DAP/Arg_de-COase"/>
</dbReference>
<gene>
    <name evidence="5 10" type="primary">lysA</name>
    <name evidence="10" type="ORF">ACFSCZ_11465</name>
</gene>
<comment type="subunit">
    <text evidence="5">Homodimer.</text>
</comment>
<reference evidence="11" key="1">
    <citation type="journal article" date="2019" name="Int. J. Syst. Evol. Microbiol.">
        <title>The Global Catalogue of Microorganisms (GCM) 10K type strain sequencing project: providing services to taxonomists for standard genome sequencing and annotation.</title>
        <authorList>
            <consortium name="The Broad Institute Genomics Platform"/>
            <consortium name="The Broad Institute Genome Sequencing Center for Infectious Disease"/>
            <person name="Wu L."/>
            <person name="Ma J."/>
        </authorList>
    </citation>
    <scope>NUCLEOTIDE SEQUENCE [LARGE SCALE GENOMIC DNA]</scope>
    <source>
        <strain evidence="11">CGMCC 1.12295</strain>
    </source>
</reference>
<dbReference type="Gene3D" id="2.40.37.10">
    <property type="entry name" value="Lyase, Ornithine Decarboxylase, Chain A, domain 1"/>
    <property type="match status" value="1"/>
</dbReference>
<comment type="catalytic activity">
    <reaction evidence="5 7">
        <text>meso-2,6-diaminopimelate + H(+) = L-lysine + CO2</text>
        <dbReference type="Rhea" id="RHEA:15101"/>
        <dbReference type="ChEBI" id="CHEBI:15378"/>
        <dbReference type="ChEBI" id="CHEBI:16526"/>
        <dbReference type="ChEBI" id="CHEBI:32551"/>
        <dbReference type="ChEBI" id="CHEBI:57791"/>
        <dbReference type="EC" id="4.1.1.20"/>
    </reaction>
</comment>
<feature type="domain" description="Orn/DAP/Arg decarboxylase 2 C-terminal" evidence="8">
    <location>
        <begin position="34"/>
        <end position="388"/>
    </location>
</feature>
<feature type="binding site" evidence="5">
    <location>
        <begin position="290"/>
        <end position="293"/>
    </location>
    <ligand>
        <name>pyridoxal 5'-phosphate</name>
        <dbReference type="ChEBI" id="CHEBI:597326"/>
    </ligand>
</feature>
<dbReference type="InterPro" id="IPR029066">
    <property type="entry name" value="PLP-binding_barrel"/>
</dbReference>
<dbReference type="Proteomes" id="UP001597301">
    <property type="component" value="Unassembled WGS sequence"/>
</dbReference>
<feature type="binding site" evidence="5">
    <location>
        <position position="248"/>
    </location>
    <ligand>
        <name>pyridoxal 5'-phosphate</name>
        <dbReference type="ChEBI" id="CHEBI:597326"/>
    </ligand>
</feature>
<evidence type="ECO:0000313" key="10">
    <source>
        <dbReference type="EMBL" id="MFD1707349.1"/>
    </source>
</evidence>
<comment type="pathway">
    <text evidence="5 7">Amino-acid biosynthesis; L-lysine biosynthesis via DAP pathway; L-lysine from DL-2,6-diaminopimelate: step 1/1.</text>
</comment>
<dbReference type="InterPro" id="IPR022643">
    <property type="entry name" value="De-COase2_C"/>
</dbReference>
<keyword evidence="5 7" id="KW-0457">Lysine biosynthesis</keyword>
<dbReference type="PRINTS" id="PR01181">
    <property type="entry name" value="DAPDCRBXLASE"/>
</dbReference>
<feature type="domain" description="Orn/DAP/Arg decarboxylase 2 N-terminal" evidence="9">
    <location>
        <begin position="41"/>
        <end position="296"/>
    </location>
</feature>
<organism evidence="10 11">
    <name type="scientific">Siminovitchia sediminis</name>
    <dbReference type="NCBI Taxonomy" id="1274353"/>
    <lineage>
        <taxon>Bacteria</taxon>
        <taxon>Bacillati</taxon>
        <taxon>Bacillota</taxon>
        <taxon>Bacilli</taxon>
        <taxon>Bacillales</taxon>
        <taxon>Bacillaceae</taxon>
        <taxon>Siminovitchia</taxon>
    </lineage>
</organism>
<feature type="binding site" evidence="5">
    <location>
        <position position="293"/>
    </location>
    <ligand>
        <name>substrate</name>
    </ligand>
</feature>
<dbReference type="HAMAP" id="MF_02120">
    <property type="entry name" value="LysA"/>
    <property type="match status" value="1"/>
</dbReference>
<dbReference type="InterPro" id="IPR009006">
    <property type="entry name" value="Ala_racemase/Decarboxylase_C"/>
</dbReference>
<dbReference type="SUPFAM" id="SSF51419">
    <property type="entry name" value="PLP-binding barrel"/>
    <property type="match status" value="1"/>
</dbReference>
<feature type="binding site" evidence="5">
    <location>
        <position position="390"/>
    </location>
    <ligand>
        <name>pyridoxal 5'-phosphate</name>
        <dbReference type="ChEBI" id="CHEBI:597326"/>
    </ligand>
</feature>
<dbReference type="NCBIfam" id="TIGR01048">
    <property type="entry name" value="lysA"/>
    <property type="match status" value="1"/>
</dbReference>
<dbReference type="PRINTS" id="PR01179">
    <property type="entry name" value="ODADCRBXLASE"/>
</dbReference>
<dbReference type="SUPFAM" id="SSF50621">
    <property type="entry name" value="Alanine racemase C-terminal domain-like"/>
    <property type="match status" value="1"/>
</dbReference>
<comment type="cofactor">
    <cofactor evidence="1 5 7">
        <name>pyridoxal 5'-phosphate</name>
        <dbReference type="ChEBI" id="CHEBI:597326"/>
    </cofactor>
</comment>
<evidence type="ECO:0000256" key="6">
    <source>
        <dbReference type="NCBIfam" id="TIGR01048"/>
    </source>
</evidence>
<evidence type="ECO:0000256" key="2">
    <source>
        <dbReference type="ARBA" id="ARBA00022793"/>
    </source>
</evidence>
<evidence type="ECO:0000313" key="11">
    <source>
        <dbReference type="Proteomes" id="UP001597301"/>
    </source>
</evidence>
<dbReference type="Gene3D" id="3.20.20.10">
    <property type="entry name" value="Alanine racemase"/>
    <property type="match status" value="1"/>
</dbReference>
<feature type="binding site" evidence="5">
    <location>
        <position position="334"/>
    </location>
    <ligand>
        <name>substrate</name>
    </ligand>
</feature>
<evidence type="ECO:0000259" key="8">
    <source>
        <dbReference type="Pfam" id="PF00278"/>
    </source>
</evidence>
<keyword evidence="5" id="KW-0028">Amino-acid biosynthesis</keyword>
<dbReference type="RefSeq" id="WP_380774071.1">
    <property type="nucleotide sequence ID" value="NZ_JBHUEO010000031.1"/>
</dbReference>
<dbReference type="PANTHER" id="PTHR43727:SF2">
    <property type="entry name" value="GROUP IV DECARBOXYLASE"/>
    <property type="match status" value="1"/>
</dbReference>
<comment type="similarity">
    <text evidence="5">Belongs to the Orn/Lys/Arg decarboxylase class-II family. LysA subfamily.</text>
</comment>
<evidence type="ECO:0000256" key="3">
    <source>
        <dbReference type="ARBA" id="ARBA00022898"/>
    </source>
</evidence>
<name>A0ABW4KJ25_9BACI</name>
<keyword evidence="2 5" id="KW-0210">Decarboxylase</keyword>
<dbReference type="InterPro" id="IPR022644">
    <property type="entry name" value="De-COase2_N"/>
</dbReference>
<dbReference type="PANTHER" id="PTHR43727">
    <property type="entry name" value="DIAMINOPIMELATE DECARBOXYLASE"/>
    <property type="match status" value="1"/>
</dbReference>
<evidence type="ECO:0000256" key="5">
    <source>
        <dbReference type="HAMAP-Rule" id="MF_02120"/>
    </source>
</evidence>
<evidence type="ECO:0000256" key="1">
    <source>
        <dbReference type="ARBA" id="ARBA00001933"/>
    </source>
</evidence>
<evidence type="ECO:0000259" key="9">
    <source>
        <dbReference type="Pfam" id="PF02784"/>
    </source>
</evidence>
<evidence type="ECO:0000256" key="7">
    <source>
        <dbReference type="RuleBase" id="RU003738"/>
    </source>
</evidence>
<dbReference type="InterPro" id="IPR002986">
    <property type="entry name" value="DAP_deCOOHase_LysA"/>
</dbReference>
<keyword evidence="4 5" id="KW-0456">Lyase</keyword>
<dbReference type="EMBL" id="JBHUEO010000031">
    <property type="protein sequence ID" value="MFD1707349.1"/>
    <property type="molecule type" value="Genomic_DNA"/>
</dbReference>
<evidence type="ECO:0000256" key="4">
    <source>
        <dbReference type="ARBA" id="ARBA00023239"/>
    </source>
</evidence>
<feature type="binding site" evidence="5">
    <location>
        <position position="390"/>
    </location>
    <ligand>
        <name>substrate</name>
    </ligand>
</feature>
<dbReference type="CDD" id="cd06828">
    <property type="entry name" value="PLPDE_III_DapDC"/>
    <property type="match status" value="1"/>
</dbReference>
<dbReference type="GO" id="GO:0008836">
    <property type="term" value="F:diaminopimelate decarboxylase activity"/>
    <property type="evidence" value="ECO:0007669"/>
    <property type="project" value="UniProtKB-EC"/>
</dbReference>